<accession>A0A382C9J1</accession>
<organism evidence="1">
    <name type="scientific">marine metagenome</name>
    <dbReference type="NCBI Taxonomy" id="408172"/>
    <lineage>
        <taxon>unclassified sequences</taxon>
        <taxon>metagenomes</taxon>
        <taxon>ecological metagenomes</taxon>
    </lineage>
</organism>
<evidence type="ECO:0000313" key="1">
    <source>
        <dbReference type="EMBL" id="SVB22341.1"/>
    </source>
</evidence>
<dbReference type="AlphaFoldDB" id="A0A382C9J1"/>
<reference evidence="1" key="1">
    <citation type="submission" date="2018-05" db="EMBL/GenBank/DDBJ databases">
        <authorList>
            <person name="Lanie J.A."/>
            <person name="Ng W.-L."/>
            <person name="Kazmierczak K.M."/>
            <person name="Andrzejewski T.M."/>
            <person name="Davidsen T.M."/>
            <person name="Wayne K.J."/>
            <person name="Tettelin H."/>
            <person name="Glass J.I."/>
            <person name="Rusch D."/>
            <person name="Podicherti R."/>
            <person name="Tsui H.-C.T."/>
            <person name="Winkler M.E."/>
        </authorList>
    </citation>
    <scope>NUCLEOTIDE SEQUENCE</scope>
</reference>
<protein>
    <submittedName>
        <fullName evidence="1">Uncharacterized protein</fullName>
    </submittedName>
</protein>
<dbReference type="EMBL" id="UINC01033291">
    <property type="protein sequence ID" value="SVB22341.1"/>
    <property type="molecule type" value="Genomic_DNA"/>
</dbReference>
<proteinExistence type="predicted"/>
<name>A0A382C9J1_9ZZZZ</name>
<gene>
    <name evidence="1" type="ORF">METZ01_LOCUS175195</name>
</gene>
<sequence length="44" mass="4871">MLSQWLNEAALAREDEAPTPKSGIRADVCIIGGGYYGLRLCFRK</sequence>